<dbReference type="InterPro" id="IPR038402">
    <property type="entry name" value="PvuII_sf"/>
</dbReference>
<keyword evidence="1" id="KW-0378">Hydrolase</keyword>
<organism evidence="1 2">
    <name type="scientific">Xenorhabdus ishibashii</name>
    <dbReference type="NCBI Taxonomy" id="1034471"/>
    <lineage>
        <taxon>Bacteria</taxon>
        <taxon>Pseudomonadati</taxon>
        <taxon>Pseudomonadota</taxon>
        <taxon>Gammaproteobacteria</taxon>
        <taxon>Enterobacterales</taxon>
        <taxon>Morganellaceae</taxon>
        <taxon>Xenorhabdus</taxon>
    </lineage>
</organism>
<proteinExistence type="predicted"/>
<dbReference type="OrthoDB" id="9814553at2"/>
<keyword evidence="2" id="KW-1185">Reference proteome</keyword>
<gene>
    <name evidence="1" type="primary">pvuIIR</name>
    <name evidence="1" type="ORF">Xish_01236</name>
</gene>
<name>A0A2D0KFB0_9GAMM</name>
<dbReference type="EC" id="3.1.21.4" evidence="1"/>
<comment type="caution">
    <text evidence="1">The sequence shown here is derived from an EMBL/GenBank/DDBJ whole genome shotgun (WGS) entry which is preliminary data.</text>
</comment>
<dbReference type="GO" id="GO:0009036">
    <property type="term" value="F:type II site-specific deoxyribonuclease activity"/>
    <property type="evidence" value="ECO:0007669"/>
    <property type="project" value="UniProtKB-EC"/>
</dbReference>
<accession>A0A2D0KFB0</accession>
<dbReference type="AlphaFoldDB" id="A0A2D0KFB0"/>
<reference evidence="1 2" key="1">
    <citation type="journal article" date="2017" name="Nat. Microbiol.">
        <title>Natural product diversity associated with the nematode symbionts Photorhabdus and Xenorhabdus.</title>
        <authorList>
            <person name="Tobias N.J."/>
            <person name="Wolff H."/>
            <person name="Djahanschiri B."/>
            <person name="Grundmann F."/>
            <person name="Kronenwerth M."/>
            <person name="Shi Y.M."/>
            <person name="Simonyi S."/>
            <person name="Grun P."/>
            <person name="Shapiro-Ilan D."/>
            <person name="Pidot S.J."/>
            <person name="Stinear T.P."/>
            <person name="Ebersberger I."/>
            <person name="Bode H.B."/>
        </authorList>
    </citation>
    <scope>NUCLEOTIDE SEQUENCE [LARGE SCALE GENOMIC DNA]</scope>
    <source>
        <strain evidence="1 2">DSM 22670</strain>
    </source>
</reference>
<dbReference type="RefSeq" id="WP_099117127.1">
    <property type="nucleotide sequence ID" value="NZ_NJAK01000001.1"/>
</dbReference>
<dbReference type="Gene3D" id="3.40.210.10">
    <property type="entry name" value="PVUII Endonuclease, subunit A"/>
    <property type="match status" value="1"/>
</dbReference>
<dbReference type="CDD" id="cd22351">
    <property type="entry name" value="PvuII-like"/>
    <property type="match status" value="1"/>
</dbReference>
<dbReference type="InterPro" id="IPR015306">
    <property type="entry name" value="Restrct_endonuc_II_PvuII"/>
</dbReference>
<sequence>MKFELHPDWSNLIRLWPQVEEYQRLANKHGIYDIFQDNGGKILQVLLLLSLKVLPGREGNDAQDITGTEFELKSVNIELTKSFSTHHHMNPTIIAKYRKVPWIFAIYSNITIRSVYLLMPNDLESFYNKWESQWHDRGGKDINNPKIPVKYVMEHGRLLWSSPQELL</sequence>
<dbReference type="EMBL" id="NJAK01000001">
    <property type="protein sequence ID" value="PHM62072.1"/>
    <property type="molecule type" value="Genomic_DNA"/>
</dbReference>
<protein>
    <submittedName>
        <fullName evidence="1">Type-2 restriction enzyme PvuII</fullName>
        <ecNumber evidence="1">3.1.21.4</ecNumber>
    </submittedName>
</protein>
<dbReference type="InterPro" id="IPR011335">
    <property type="entry name" value="Restrct_endonuc-II-like"/>
</dbReference>
<evidence type="ECO:0000313" key="1">
    <source>
        <dbReference type="EMBL" id="PHM62072.1"/>
    </source>
</evidence>
<dbReference type="SUPFAM" id="SSF52980">
    <property type="entry name" value="Restriction endonuclease-like"/>
    <property type="match status" value="1"/>
</dbReference>
<dbReference type="Pfam" id="PF09225">
    <property type="entry name" value="Endonuc-PvuII"/>
    <property type="match status" value="1"/>
</dbReference>
<evidence type="ECO:0000313" key="2">
    <source>
        <dbReference type="Proteomes" id="UP000222168"/>
    </source>
</evidence>
<dbReference type="Proteomes" id="UP000222168">
    <property type="component" value="Unassembled WGS sequence"/>
</dbReference>